<sequence>MPKSKQNLAREILTVALLLAAVAASEYWFFQLWRLDWSVPMLYGGDGIYWVGQVQRSYGELSGSLGWPFYEVAGKYDPNYDLIYDIFVWFVGLFTKDTGIVFNLYVLVIPFANALAAYAVFRMVGMRRWLSFAFGITFGMTPYVQQRMAGHMMLAACEFVPFSVLLCLWCAEDEGFNRPGKGFFKNKRNWLALAMAWGIANNGAAYYPYFTCFFLCVTALCLILRGHKWSVGVPCLVTIAEIVAWMIPDFFPMVLGILSGQGSTLTNGVYRSPVGADIYSLRISSLLLSPNGFGLQKLANWMGRYFHILATDEGPMYNENGYGYLGVVGIFGFLALLLMLLRNWDWKAGRTEKPQLGDRLWLLSRLNVMALLLASIAGFGSIIGIFVRFIRGYNRISPYIAFFALLAVGLTAEMRLTRRAGKDRKKLILVMVVLLAYGYWEQQGLFSPKYEEVQKTWHQDAAFMAEVEDAAGEGAMLFQLPYMKNFENGPLNNMWDYTLLRGPLHSKTLKFSYGAGYGTENDAWYQATSELEPDAMVAELRTQGMAGIYLDLDGYTEDEQQPTLAALIQAAGCAEDDVIISESGKLCYIPLGQE</sequence>
<reference evidence="3" key="1">
    <citation type="submission" date="2021-02" db="EMBL/GenBank/DDBJ databases">
        <title>Infant gut strain persistence is associated with maternal origin, phylogeny, and functional potential including surface adhesion and iron acquisition.</title>
        <authorList>
            <person name="Lou Y.C."/>
        </authorList>
    </citation>
    <scope>NUCLEOTIDE SEQUENCE</scope>
    <source>
        <strain evidence="3">L3_101_000M1_dasL3_101_000M1_concoct_87</strain>
    </source>
</reference>
<feature type="transmembrane region" description="Helical" evidence="1">
    <location>
        <begin position="396"/>
        <end position="412"/>
    </location>
</feature>
<name>A0A943DBX9_9FIRM</name>
<evidence type="ECO:0000256" key="1">
    <source>
        <dbReference type="SAM" id="Phobius"/>
    </source>
</evidence>
<gene>
    <name evidence="3" type="ORF">KHY36_02855</name>
</gene>
<comment type="caution">
    <text evidence="3">The sequence shown here is derived from an EMBL/GenBank/DDBJ whole genome shotgun (WGS) entry which is preliminary data.</text>
</comment>
<feature type="transmembrane region" description="Helical" evidence="1">
    <location>
        <begin position="322"/>
        <end position="341"/>
    </location>
</feature>
<feature type="transmembrane region" description="Helical" evidence="1">
    <location>
        <begin position="128"/>
        <end position="145"/>
    </location>
</feature>
<protein>
    <recommendedName>
        <fullName evidence="2">DUF6311 domain-containing protein</fullName>
    </recommendedName>
</protein>
<feature type="transmembrane region" description="Helical" evidence="1">
    <location>
        <begin position="12"/>
        <end position="30"/>
    </location>
</feature>
<dbReference type="EMBL" id="JAGZGG010000004">
    <property type="protein sequence ID" value="MBS5331452.1"/>
    <property type="molecule type" value="Genomic_DNA"/>
</dbReference>
<keyword evidence="1" id="KW-0472">Membrane</keyword>
<feature type="domain" description="DUF6311" evidence="2">
    <location>
        <begin position="101"/>
        <end position="373"/>
    </location>
</feature>
<feature type="transmembrane region" description="Helical" evidence="1">
    <location>
        <begin position="362"/>
        <end position="390"/>
    </location>
</feature>
<accession>A0A943DBX9</accession>
<feature type="transmembrane region" description="Helical" evidence="1">
    <location>
        <begin position="100"/>
        <end position="121"/>
    </location>
</feature>
<organism evidence="3 4">
    <name type="scientific">Subdoligranulum variabile</name>
    <dbReference type="NCBI Taxonomy" id="214851"/>
    <lineage>
        <taxon>Bacteria</taxon>
        <taxon>Bacillati</taxon>
        <taxon>Bacillota</taxon>
        <taxon>Clostridia</taxon>
        <taxon>Eubacteriales</taxon>
        <taxon>Oscillospiraceae</taxon>
        <taxon>Subdoligranulum</taxon>
    </lineage>
</organism>
<feature type="transmembrane region" description="Helical" evidence="1">
    <location>
        <begin position="206"/>
        <end position="224"/>
    </location>
</feature>
<evidence type="ECO:0000313" key="4">
    <source>
        <dbReference type="Proteomes" id="UP000759273"/>
    </source>
</evidence>
<dbReference type="Pfam" id="PF19830">
    <property type="entry name" value="DUF6311"/>
    <property type="match status" value="1"/>
</dbReference>
<keyword evidence="1" id="KW-0812">Transmembrane</keyword>
<feature type="transmembrane region" description="Helical" evidence="1">
    <location>
        <begin position="231"/>
        <end position="248"/>
    </location>
</feature>
<evidence type="ECO:0000259" key="2">
    <source>
        <dbReference type="Pfam" id="PF19830"/>
    </source>
</evidence>
<dbReference type="Proteomes" id="UP000759273">
    <property type="component" value="Unassembled WGS sequence"/>
</dbReference>
<evidence type="ECO:0000313" key="3">
    <source>
        <dbReference type="EMBL" id="MBS5331452.1"/>
    </source>
</evidence>
<proteinExistence type="predicted"/>
<dbReference type="AlphaFoldDB" id="A0A943DBX9"/>
<dbReference type="InterPro" id="IPR046278">
    <property type="entry name" value="DUF6311"/>
</dbReference>
<keyword evidence="1" id="KW-1133">Transmembrane helix</keyword>